<name>A0A0S4LC74_9BACT</name>
<evidence type="ECO:0000313" key="3">
    <source>
        <dbReference type="Proteomes" id="UP000198736"/>
    </source>
</evidence>
<evidence type="ECO:0000256" key="1">
    <source>
        <dbReference type="SAM" id="MobiDB-lite"/>
    </source>
</evidence>
<evidence type="ECO:0000313" key="2">
    <source>
        <dbReference type="EMBL" id="CUS34152.1"/>
    </source>
</evidence>
<reference evidence="3" key="1">
    <citation type="submission" date="2015-10" db="EMBL/GenBank/DDBJ databases">
        <authorList>
            <person name="Luecker S."/>
            <person name="Luecker S."/>
        </authorList>
    </citation>
    <scope>NUCLEOTIDE SEQUENCE [LARGE SCALE GENOMIC DNA]</scope>
</reference>
<dbReference type="AlphaFoldDB" id="A0A0S4LC74"/>
<proteinExistence type="predicted"/>
<keyword evidence="3" id="KW-1185">Reference proteome</keyword>
<protein>
    <submittedName>
        <fullName evidence="2">Uncharacterized protein</fullName>
    </submittedName>
</protein>
<organism evidence="2 3">
    <name type="scientific">Candidatus Nitrospira nitrificans</name>
    <dbReference type="NCBI Taxonomy" id="1742973"/>
    <lineage>
        <taxon>Bacteria</taxon>
        <taxon>Pseudomonadati</taxon>
        <taxon>Nitrospirota</taxon>
        <taxon>Nitrospiria</taxon>
        <taxon>Nitrospirales</taxon>
        <taxon>Nitrospiraceae</taxon>
        <taxon>Nitrospira</taxon>
    </lineage>
</organism>
<sequence>MRPVHRNQEPVMASYSIENTVGLVLVNPLVQSMMTLNGHNRRGEASDDNAWTSLTE</sequence>
<dbReference type="EMBL" id="CZPZ01000008">
    <property type="protein sequence ID" value="CUS34152.1"/>
    <property type="molecule type" value="Genomic_DNA"/>
</dbReference>
<accession>A0A0S4LC74</accession>
<gene>
    <name evidence="2" type="ORF">COMA2_160003</name>
</gene>
<feature type="region of interest" description="Disordered" evidence="1">
    <location>
        <begin position="37"/>
        <end position="56"/>
    </location>
</feature>
<dbReference type="Proteomes" id="UP000198736">
    <property type="component" value="Unassembled WGS sequence"/>
</dbReference>